<evidence type="ECO:0000256" key="2">
    <source>
        <dbReference type="SAM" id="Phobius"/>
    </source>
</evidence>
<feature type="region of interest" description="Disordered" evidence="1">
    <location>
        <begin position="390"/>
        <end position="426"/>
    </location>
</feature>
<dbReference type="InterPro" id="IPR012373">
    <property type="entry name" value="Ferrdict_sens_TM"/>
</dbReference>
<organism evidence="3 4">
    <name type="scientific">Nannocystis radixulma</name>
    <dbReference type="NCBI Taxonomy" id="2995305"/>
    <lineage>
        <taxon>Bacteria</taxon>
        <taxon>Pseudomonadati</taxon>
        <taxon>Myxococcota</taxon>
        <taxon>Polyangia</taxon>
        <taxon>Nannocystales</taxon>
        <taxon>Nannocystaceae</taxon>
        <taxon>Nannocystis</taxon>
    </lineage>
</organism>
<feature type="compositionally biased region" description="Basic and acidic residues" evidence="1">
    <location>
        <begin position="410"/>
        <end position="426"/>
    </location>
</feature>
<dbReference type="Gene3D" id="1.25.40.10">
    <property type="entry name" value="Tetratricopeptide repeat domain"/>
    <property type="match status" value="1"/>
</dbReference>
<dbReference type="Gene3D" id="2.60.120.1440">
    <property type="match status" value="1"/>
</dbReference>
<feature type="transmembrane region" description="Helical" evidence="2">
    <location>
        <begin position="48"/>
        <end position="67"/>
    </location>
</feature>
<reference evidence="3 4" key="1">
    <citation type="submission" date="2022-11" db="EMBL/GenBank/DDBJ databases">
        <title>Minimal conservation of predation-associated metabolite biosynthetic gene clusters underscores biosynthetic potential of Myxococcota including descriptions for ten novel species: Archangium lansinium sp. nov., Myxococcus landrumus sp. nov., Nannocystis bai.</title>
        <authorList>
            <person name="Ahearne A."/>
            <person name="Stevens C."/>
            <person name="Dowd S."/>
        </authorList>
    </citation>
    <scope>NUCLEOTIDE SEQUENCE [LARGE SCALE GENOMIC DNA]</scope>
    <source>
        <strain evidence="3 4">NCELM</strain>
    </source>
</reference>
<dbReference type="SUPFAM" id="SSF48452">
    <property type="entry name" value="TPR-like"/>
    <property type="match status" value="1"/>
</dbReference>
<proteinExistence type="predicted"/>
<name>A0ABT5BP29_9BACT</name>
<protein>
    <submittedName>
        <fullName evidence="3">FecR domain-containing protein</fullName>
    </submittedName>
</protein>
<evidence type="ECO:0000256" key="1">
    <source>
        <dbReference type="SAM" id="MobiDB-lite"/>
    </source>
</evidence>
<sequence>MSDPETPLERLGAAMARMQDHGRAALPKATLADVLAALDAPRRSSRPFLAAFGATAAAVCVLVLVWLHSSEDGPAVVAGEPPADLVKMMGAYVSAPAEEELVIEFASGGELRLHPGGRARVERADADEARVALVSGTATVTVPVDLATPWQVSAGPFIVSCSTSTFTITWRPDEASFAVQVQQGEVTVLGPMAGETHALATGQSLRMDLHETAAVPTSQPAPSPSVPTDVLPTASEASPPELEPPRRTIRSPKPEAARSIAPTPTPPPEAAAEPSWQQLAQLGRYRDALTEAERIGFADLVSTLPAPDLLRLADTARFARNSGRAQKALTELRRRFPAAPEAGTAGYMLGRIAFDLAADYDRAAHWFSTYLDEHPEGPLAKEALGRLMESQERSGRASEAQATARRYLARHPEGPHADLAHRLGAP</sequence>
<dbReference type="Proteomes" id="UP001217838">
    <property type="component" value="Unassembled WGS sequence"/>
</dbReference>
<keyword evidence="2" id="KW-1133">Transmembrane helix</keyword>
<dbReference type="InterPro" id="IPR011990">
    <property type="entry name" value="TPR-like_helical_dom_sf"/>
</dbReference>
<feature type="region of interest" description="Disordered" evidence="1">
    <location>
        <begin position="213"/>
        <end position="273"/>
    </location>
</feature>
<accession>A0ABT5BP29</accession>
<keyword evidence="2" id="KW-0812">Transmembrane</keyword>
<gene>
    <name evidence="3" type="ORF">POL58_49835</name>
</gene>
<comment type="caution">
    <text evidence="3">The sequence shown here is derived from an EMBL/GenBank/DDBJ whole genome shotgun (WGS) entry which is preliminary data.</text>
</comment>
<dbReference type="PANTHER" id="PTHR30273">
    <property type="entry name" value="PERIPLASMIC SIGNAL SENSOR AND SIGMA FACTOR ACTIVATOR FECR-RELATED"/>
    <property type="match status" value="1"/>
</dbReference>
<dbReference type="EMBL" id="JAQNDN010000028">
    <property type="protein sequence ID" value="MDC0675931.1"/>
    <property type="molecule type" value="Genomic_DNA"/>
</dbReference>
<evidence type="ECO:0000313" key="4">
    <source>
        <dbReference type="Proteomes" id="UP001217838"/>
    </source>
</evidence>
<keyword evidence="2" id="KW-0472">Membrane</keyword>
<dbReference type="PANTHER" id="PTHR30273:SF2">
    <property type="entry name" value="PROTEIN FECR"/>
    <property type="match status" value="1"/>
</dbReference>
<keyword evidence="4" id="KW-1185">Reference proteome</keyword>
<dbReference type="RefSeq" id="WP_272011619.1">
    <property type="nucleotide sequence ID" value="NZ_JAQNDN010000028.1"/>
</dbReference>
<evidence type="ECO:0000313" key="3">
    <source>
        <dbReference type="EMBL" id="MDC0675931.1"/>
    </source>
</evidence>